<dbReference type="Gene3D" id="3.50.40.10">
    <property type="entry name" value="Phenylalanyl-trna Synthetase, Chain B, domain 3"/>
    <property type="match status" value="1"/>
</dbReference>
<comment type="subunit">
    <text evidence="4">Tetramer of two alpha and two beta subunits.</text>
</comment>
<evidence type="ECO:0000256" key="8">
    <source>
        <dbReference type="ARBA" id="ARBA00022598"/>
    </source>
</evidence>
<keyword evidence="10" id="KW-0547">Nucleotide-binding</keyword>
<dbReference type="PROSITE" id="PS51483">
    <property type="entry name" value="B5"/>
    <property type="match status" value="1"/>
</dbReference>
<dbReference type="InterPro" id="IPR045060">
    <property type="entry name" value="Phe-tRNA-ligase_IIc_bsu"/>
</dbReference>
<evidence type="ECO:0000256" key="10">
    <source>
        <dbReference type="ARBA" id="ARBA00022741"/>
    </source>
</evidence>
<organism evidence="18 19">
    <name type="scientific">Clonostachys solani</name>
    <dbReference type="NCBI Taxonomy" id="160281"/>
    <lineage>
        <taxon>Eukaryota</taxon>
        <taxon>Fungi</taxon>
        <taxon>Dikarya</taxon>
        <taxon>Ascomycota</taxon>
        <taxon>Pezizomycotina</taxon>
        <taxon>Sordariomycetes</taxon>
        <taxon>Hypocreomycetidae</taxon>
        <taxon>Hypocreales</taxon>
        <taxon>Bionectriaceae</taxon>
        <taxon>Clonostachys</taxon>
    </lineage>
</organism>
<reference evidence="18" key="1">
    <citation type="submission" date="2021-10" db="EMBL/GenBank/DDBJ databases">
        <authorList>
            <person name="Piombo E."/>
        </authorList>
    </citation>
    <scope>NUCLEOTIDE SEQUENCE</scope>
</reference>
<dbReference type="FunFam" id="3.30.56.10:FF:000006">
    <property type="entry name" value="Phenylalanyl-tRNA synthetase subunit beta"/>
    <property type="match status" value="1"/>
</dbReference>
<dbReference type="InterPro" id="IPR005146">
    <property type="entry name" value="B3/B4_tRNA-bd"/>
</dbReference>
<keyword evidence="7" id="KW-0963">Cytoplasm</keyword>
<dbReference type="FunFam" id="3.50.40.10:FF:000002">
    <property type="entry name" value="phenylalanine--tRNA ligase beta subunit"/>
    <property type="match status" value="1"/>
</dbReference>
<keyword evidence="9" id="KW-0479">Metal-binding</keyword>
<evidence type="ECO:0000256" key="12">
    <source>
        <dbReference type="ARBA" id="ARBA00022842"/>
    </source>
</evidence>
<dbReference type="PANTHER" id="PTHR10947:SF0">
    <property type="entry name" value="PHENYLALANINE--TRNA LIGASE BETA SUBUNIT"/>
    <property type="match status" value="1"/>
</dbReference>
<evidence type="ECO:0000259" key="17">
    <source>
        <dbReference type="PROSITE" id="PS51483"/>
    </source>
</evidence>
<dbReference type="SMART" id="SM00873">
    <property type="entry name" value="B3_4"/>
    <property type="match status" value="1"/>
</dbReference>
<dbReference type="NCBIfam" id="TIGR00471">
    <property type="entry name" value="pheT_arch"/>
    <property type="match status" value="1"/>
</dbReference>
<proteinExistence type="inferred from homology"/>
<evidence type="ECO:0000256" key="9">
    <source>
        <dbReference type="ARBA" id="ARBA00022723"/>
    </source>
</evidence>
<evidence type="ECO:0000256" key="6">
    <source>
        <dbReference type="ARBA" id="ARBA00017032"/>
    </source>
</evidence>
<feature type="domain" description="B5" evidence="17">
    <location>
        <begin position="297"/>
        <end position="375"/>
    </location>
</feature>
<evidence type="ECO:0000313" key="19">
    <source>
        <dbReference type="Proteomes" id="UP000775872"/>
    </source>
</evidence>
<comment type="catalytic activity">
    <reaction evidence="16">
        <text>tRNA(Phe) + L-phenylalanine + ATP = L-phenylalanyl-tRNA(Phe) + AMP + diphosphate + H(+)</text>
        <dbReference type="Rhea" id="RHEA:19413"/>
        <dbReference type="Rhea" id="RHEA-COMP:9668"/>
        <dbReference type="Rhea" id="RHEA-COMP:9699"/>
        <dbReference type="ChEBI" id="CHEBI:15378"/>
        <dbReference type="ChEBI" id="CHEBI:30616"/>
        <dbReference type="ChEBI" id="CHEBI:33019"/>
        <dbReference type="ChEBI" id="CHEBI:58095"/>
        <dbReference type="ChEBI" id="CHEBI:78442"/>
        <dbReference type="ChEBI" id="CHEBI:78531"/>
        <dbReference type="ChEBI" id="CHEBI:456215"/>
        <dbReference type="EC" id="6.1.1.20"/>
    </reaction>
</comment>
<dbReference type="PANTHER" id="PTHR10947">
    <property type="entry name" value="PHENYLALANYL-TRNA SYNTHETASE BETA CHAIN AND LEUCINE-RICH REPEAT-CONTAINING PROTEIN 47"/>
    <property type="match status" value="1"/>
</dbReference>
<dbReference type="Pfam" id="PF18262">
    <property type="entry name" value="PhetRS_B1"/>
    <property type="match status" value="1"/>
</dbReference>
<dbReference type="CDD" id="cd00769">
    <property type="entry name" value="PheRS_beta_core"/>
    <property type="match status" value="1"/>
</dbReference>
<dbReference type="SUPFAM" id="SSF46955">
    <property type="entry name" value="Putative DNA-binding domain"/>
    <property type="match status" value="2"/>
</dbReference>
<dbReference type="Gene3D" id="3.30.930.10">
    <property type="entry name" value="Bira Bifunctional Protein, Domain 2"/>
    <property type="match status" value="1"/>
</dbReference>
<dbReference type="SUPFAM" id="SSF56037">
    <property type="entry name" value="PheT/TilS domain"/>
    <property type="match status" value="1"/>
</dbReference>
<dbReference type="Proteomes" id="UP000775872">
    <property type="component" value="Unassembled WGS sequence"/>
</dbReference>
<keyword evidence="8" id="KW-0436">Ligase</keyword>
<sequence>MPTISVDKYKLYEALGQKFTTEEFEDLCFEYGIELDEDTENEERPIVNGEQEPPQLKIEIPANRYDMLCFEGIALNLNIFRGRIPTPNYRVVAPKDEEQYVINVLPETAQVRPLIAAAVLRNVKFTKDRYESFISLQDKLHQNLARQRTLVSIGTHDLDTVQGPFTYEALPPRDIKFVPLNQTKEMNSEELMAFYEKDKHLGRYLHIIRDAPVYPVVYDANKIVCSLPPIINGEHSKITLNTTNILVEVTATDATKLEIVLDMVVTMFSEYAAEPFTVEPVKIISDHNDSTRVTPTLRPRITPVEIDYLNSCTGLSESPESLAKLLSKMAYIAKPSDKDANILEVSIPATRPDVLHQCDVMEDLAVCWGYNNLPRTEPNRSATVGGPLLINKLGDIFRTEAAMAGWSEVMPLILCSHDENFAWLNRKDDGKTAIKLANPKTLEYQIVRTSLLPGLLKTIRENKSHSLPMKIFEVADVGFKDESLERRARNERHFAAAWCGRSSGFEIVHGLLDRLLLMLRTSFITREQAGKPDGYWIEELKEDTYFHGHAAAVHLRLNGKEQRIGEFGILHPSVLENFDLRQVSRFAQPIPCEHVGN</sequence>
<dbReference type="EMBL" id="CABFOC020000003">
    <property type="protein sequence ID" value="CAH0043103.1"/>
    <property type="molecule type" value="Genomic_DNA"/>
</dbReference>
<dbReference type="GO" id="GO:0009328">
    <property type="term" value="C:phenylalanine-tRNA ligase complex"/>
    <property type="evidence" value="ECO:0007669"/>
    <property type="project" value="TreeGrafter"/>
</dbReference>
<comment type="caution">
    <text evidence="18">The sequence shown here is derived from an EMBL/GenBank/DDBJ whole genome shotgun (WGS) entry which is preliminary data.</text>
</comment>
<keyword evidence="11" id="KW-0067">ATP-binding</keyword>
<dbReference type="InterPro" id="IPR040659">
    <property type="entry name" value="PhetRS_B1"/>
</dbReference>
<dbReference type="Pfam" id="PF17759">
    <property type="entry name" value="tRNA_synthFbeta"/>
    <property type="match status" value="1"/>
</dbReference>
<evidence type="ECO:0000256" key="13">
    <source>
        <dbReference type="ARBA" id="ARBA00022917"/>
    </source>
</evidence>
<keyword evidence="14" id="KW-0030">Aminoacyl-tRNA synthetase</keyword>
<accession>A0A9N9W2H4</accession>
<evidence type="ECO:0000313" key="18">
    <source>
        <dbReference type="EMBL" id="CAH0043103.1"/>
    </source>
</evidence>
<dbReference type="Pfam" id="PF03483">
    <property type="entry name" value="B3_4"/>
    <property type="match status" value="1"/>
</dbReference>
<dbReference type="GO" id="GO:0004826">
    <property type="term" value="F:phenylalanine-tRNA ligase activity"/>
    <property type="evidence" value="ECO:0007669"/>
    <property type="project" value="UniProtKB-EC"/>
</dbReference>
<gene>
    <name evidence="18" type="ORF">CSOL1703_00009136</name>
</gene>
<dbReference type="InterPro" id="IPR009061">
    <property type="entry name" value="DNA-bd_dom_put_sf"/>
</dbReference>
<evidence type="ECO:0000256" key="3">
    <source>
        <dbReference type="ARBA" id="ARBA00007438"/>
    </source>
</evidence>
<evidence type="ECO:0000256" key="14">
    <source>
        <dbReference type="ARBA" id="ARBA00023146"/>
    </source>
</evidence>
<dbReference type="OrthoDB" id="1698572at2759"/>
<dbReference type="InterPro" id="IPR004531">
    <property type="entry name" value="Phe-tRNA-synth_IIc_bsu_arc_euk"/>
</dbReference>
<comment type="similarity">
    <text evidence="3">Belongs to the phenylalanyl-tRNA synthetase beta subunit family. Type 2 subfamily.</text>
</comment>
<evidence type="ECO:0000256" key="15">
    <source>
        <dbReference type="ARBA" id="ARBA00033189"/>
    </source>
</evidence>
<keyword evidence="13" id="KW-0648">Protein biosynthesis</keyword>
<keyword evidence="19" id="KW-1185">Reference proteome</keyword>
<evidence type="ECO:0000256" key="2">
    <source>
        <dbReference type="ARBA" id="ARBA00004496"/>
    </source>
</evidence>
<dbReference type="GO" id="GO:0005524">
    <property type="term" value="F:ATP binding"/>
    <property type="evidence" value="ECO:0007669"/>
    <property type="project" value="UniProtKB-KW"/>
</dbReference>
<dbReference type="InterPro" id="IPR020825">
    <property type="entry name" value="Phe-tRNA_synthase-like_B3/B4"/>
</dbReference>
<dbReference type="SMART" id="SM00874">
    <property type="entry name" value="B5"/>
    <property type="match status" value="1"/>
</dbReference>
<dbReference type="AlphaFoldDB" id="A0A9N9W2H4"/>
<comment type="subcellular location">
    <subcellularLocation>
        <location evidence="2">Cytoplasm</location>
    </subcellularLocation>
</comment>
<dbReference type="GO" id="GO:0003723">
    <property type="term" value="F:RNA binding"/>
    <property type="evidence" value="ECO:0007669"/>
    <property type="project" value="InterPro"/>
</dbReference>
<dbReference type="GO" id="GO:0006432">
    <property type="term" value="P:phenylalanyl-tRNA aminoacylation"/>
    <property type="evidence" value="ECO:0007669"/>
    <property type="project" value="InterPro"/>
</dbReference>
<evidence type="ECO:0000256" key="1">
    <source>
        <dbReference type="ARBA" id="ARBA00001946"/>
    </source>
</evidence>
<comment type="cofactor">
    <cofactor evidence="1">
        <name>Mg(2+)</name>
        <dbReference type="ChEBI" id="CHEBI:18420"/>
    </cofactor>
</comment>
<dbReference type="InterPro" id="IPR045864">
    <property type="entry name" value="aa-tRNA-synth_II/BPL/LPL"/>
</dbReference>
<protein>
    <recommendedName>
        <fullName evidence="6">Phenylalanine--tRNA ligase beta subunit</fullName>
        <ecNumber evidence="5">6.1.1.20</ecNumber>
    </recommendedName>
    <alternativeName>
        <fullName evidence="15">Phenylalanyl-tRNA synthetase beta subunit</fullName>
    </alternativeName>
</protein>
<dbReference type="GO" id="GO:0000287">
    <property type="term" value="F:magnesium ion binding"/>
    <property type="evidence" value="ECO:0007669"/>
    <property type="project" value="InterPro"/>
</dbReference>
<evidence type="ECO:0000256" key="4">
    <source>
        <dbReference type="ARBA" id="ARBA00011209"/>
    </source>
</evidence>
<dbReference type="InterPro" id="IPR005147">
    <property type="entry name" value="tRNA_synthase_B5-dom"/>
</dbReference>
<dbReference type="Pfam" id="PF03484">
    <property type="entry name" value="B5"/>
    <property type="match status" value="1"/>
</dbReference>
<dbReference type="SUPFAM" id="SSF55681">
    <property type="entry name" value="Class II aaRS and biotin synthetases"/>
    <property type="match status" value="1"/>
</dbReference>
<evidence type="ECO:0000256" key="11">
    <source>
        <dbReference type="ARBA" id="ARBA00022840"/>
    </source>
</evidence>
<name>A0A9N9W2H4_9HYPO</name>
<dbReference type="FunFam" id="3.30.930.10:FF:000052">
    <property type="entry name" value="Phenylalanyl-tRNA synthetase, beta subunit"/>
    <property type="match status" value="1"/>
</dbReference>
<evidence type="ECO:0000256" key="16">
    <source>
        <dbReference type="ARBA" id="ARBA00049255"/>
    </source>
</evidence>
<dbReference type="Gene3D" id="3.30.56.10">
    <property type="match status" value="2"/>
</dbReference>
<evidence type="ECO:0000256" key="5">
    <source>
        <dbReference type="ARBA" id="ARBA00012814"/>
    </source>
</evidence>
<keyword evidence="12" id="KW-0460">Magnesium</keyword>
<dbReference type="EC" id="6.1.1.20" evidence="5"/>
<evidence type="ECO:0000256" key="7">
    <source>
        <dbReference type="ARBA" id="ARBA00022490"/>
    </source>
</evidence>
<dbReference type="InterPro" id="IPR041616">
    <property type="entry name" value="PheRS_beta_core"/>
</dbReference>